<dbReference type="InterPro" id="IPR029753">
    <property type="entry name" value="D-isomer_DH_CS"/>
</dbReference>
<evidence type="ECO:0000259" key="4">
    <source>
        <dbReference type="Pfam" id="PF00389"/>
    </source>
</evidence>
<keyword evidence="2 3" id="KW-0560">Oxidoreductase</keyword>
<evidence type="ECO:0000313" key="7">
    <source>
        <dbReference type="Proteomes" id="UP000295511"/>
    </source>
</evidence>
<dbReference type="Proteomes" id="UP000295511">
    <property type="component" value="Unassembled WGS sequence"/>
</dbReference>
<comment type="caution">
    <text evidence="6">The sequence shown here is derived from an EMBL/GenBank/DDBJ whole genome shotgun (WGS) entry which is preliminary data.</text>
</comment>
<sequence>MTFTVGISADFLDSTGTNVWGNIGLAGLDQAGLAWEYMHDPAPALTPEQMEKYDAILYAAPAVTAESFAGVVNPPLILARFGVGYDAVDLDACTAAGTIATITPDGARGPVATATLSMLLSVMHHTVTKDRLVRKQRWDLRENFMGTGLTGKTIGLLGVGNTGGELIRLLAPFGVRSVGYDPYCPPARASELGVELMDLQDVAAQCDALIVMAVLTEQTRHIVNAAILDRMKPTAIVINMARGPIINESDLIAALASGRIAGAGLDVFEEEPVTNELLDLDNVTLSPHCLSWTDEMSLGNGGSCVRAIVDVANGRTPQFVINRDVLETATFRDRFTLYAR</sequence>
<dbReference type="RefSeq" id="WP_133207066.1">
    <property type="nucleotide sequence ID" value="NZ_SMRU01000062.1"/>
</dbReference>
<dbReference type="PROSITE" id="PS00671">
    <property type="entry name" value="D_2_HYDROXYACID_DH_3"/>
    <property type="match status" value="1"/>
</dbReference>
<feature type="domain" description="D-isomer specific 2-hydroxyacid dehydrogenase NAD-binding" evidence="5">
    <location>
        <begin position="116"/>
        <end position="289"/>
    </location>
</feature>
<dbReference type="SUPFAM" id="SSF51735">
    <property type="entry name" value="NAD(P)-binding Rossmann-fold domains"/>
    <property type="match status" value="1"/>
</dbReference>
<dbReference type="SUPFAM" id="SSF52283">
    <property type="entry name" value="Formate/glycerate dehydrogenase catalytic domain-like"/>
    <property type="match status" value="1"/>
</dbReference>
<organism evidence="6 7">
    <name type="scientific">Arthrobacter terricola</name>
    <dbReference type="NCBI Taxonomy" id="2547396"/>
    <lineage>
        <taxon>Bacteria</taxon>
        <taxon>Bacillati</taxon>
        <taxon>Actinomycetota</taxon>
        <taxon>Actinomycetes</taxon>
        <taxon>Micrococcales</taxon>
        <taxon>Micrococcaceae</taxon>
        <taxon>Arthrobacter</taxon>
    </lineage>
</organism>
<dbReference type="PANTHER" id="PTHR10996:SF283">
    <property type="entry name" value="GLYOXYLATE_HYDROXYPYRUVATE REDUCTASE B"/>
    <property type="match status" value="1"/>
</dbReference>
<dbReference type="Pfam" id="PF00389">
    <property type="entry name" value="2-Hacid_dh"/>
    <property type="match status" value="1"/>
</dbReference>
<name>A0A4R5K722_9MICC</name>
<dbReference type="InterPro" id="IPR006139">
    <property type="entry name" value="D-isomer_2_OHA_DH_cat_dom"/>
</dbReference>
<dbReference type="Gene3D" id="3.40.50.720">
    <property type="entry name" value="NAD(P)-binding Rossmann-like Domain"/>
    <property type="match status" value="2"/>
</dbReference>
<reference evidence="6 7" key="1">
    <citation type="submission" date="2019-03" db="EMBL/GenBank/DDBJ databases">
        <title>Whole genome sequence of Arthrobacter sp JH1-1.</title>
        <authorList>
            <person name="Trinh H.N."/>
        </authorList>
    </citation>
    <scope>NUCLEOTIDE SEQUENCE [LARGE SCALE GENOMIC DNA]</scope>
    <source>
        <strain evidence="6 7">JH1-1</strain>
    </source>
</reference>
<dbReference type="InterPro" id="IPR006140">
    <property type="entry name" value="D-isomer_DH_NAD-bd"/>
</dbReference>
<dbReference type="InterPro" id="IPR036291">
    <property type="entry name" value="NAD(P)-bd_dom_sf"/>
</dbReference>
<dbReference type="EMBL" id="SMRU01000062">
    <property type="protein sequence ID" value="TDF86442.1"/>
    <property type="molecule type" value="Genomic_DNA"/>
</dbReference>
<comment type="similarity">
    <text evidence="1 3">Belongs to the D-isomer specific 2-hydroxyacid dehydrogenase family.</text>
</comment>
<dbReference type="GO" id="GO:0005829">
    <property type="term" value="C:cytosol"/>
    <property type="evidence" value="ECO:0007669"/>
    <property type="project" value="TreeGrafter"/>
</dbReference>
<keyword evidence="7" id="KW-1185">Reference proteome</keyword>
<dbReference type="GO" id="GO:0016618">
    <property type="term" value="F:hydroxypyruvate reductase [NAD(P)H] activity"/>
    <property type="evidence" value="ECO:0007669"/>
    <property type="project" value="TreeGrafter"/>
</dbReference>
<dbReference type="InterPro" id="IPR050223">
    <property type="entry name" value="D-isomer_2-hydroxyacid_DH"/>
</dbReference>
<dbReference type="OrthoDB" id="117809at2"/>
<dbReference type="GO" id="GO:0051287">
    <property type="term" value="F:NAD binding"/>
    <property type="evidence" value="ECO:0007669"/>
    <property type="project" value="InterPro"/>
</dbReference>
<dbReference type="PANTHER" id="PTHR10996">
    <property type="entry name" value="2-HYDROXYACID DEHYDROGENASE-RELATED"/>
    <property type="match status" value="1"/>
</dbReference>
<feature type="domain" description="D-isomer specific 2-hydroxyacid dehydrogenase catalytic" evidence="4">
    <location>
        <begin position="41"/>
        <end position="321"/>
    </location>
</feature>
<dbReference type="Pfam" id="PF02826">
    <property type="entry name" value="2-Hacid_dh_C"/>
    <property type="match status" value="1"/>
</dbReference>
<accession>A0A4R5K722</accession>
<evidence type="ECO:0000259" key="5">
    <source>
        <dbReference type="Pfam" id="PF02826"/>
    </source>
</evidence>
<evidence type="ECO:0000256" key="3">
    <source>
        <dbReference type="RuleBase" id="RU003719"/>
    </source>
</evidence>
<proteinExistence type="inferred from homology"/>
<evidence type="ECO:0000256" key="1">
    <source>
        <dbReference type="ARBA" id="ARBA00005854"/>
    </source>
</evidence>
<evidence type="ECO:0000313" key="6">
    <source>
        <dbReference type="EMBL" id="TDF86442.1"/>
    </source>
</evidence>
<dbReference type="GO" id="GO:0030267">
    <property type="term" value="F:glyoxylate reductase (NADPH) activity"/>
    <property type="evidence" value="ECO:0007669"/>
    <property type="project" value="TreeGrafter"/>
</dbReference>
<protein>
    <submittedName>
        <fullName evidence="6">Dehydrogenase</fullName>
    </submittedName>
</protein>
<evidence type="ECO:0000256" key="2">
    <source>
        <dbReference type="ARBA" id="ARBA00023002"/>
    </source>
</evidence>
<dbReference type="AlphaFoldDB" id="A0A4R5K722"/>
<gene>
    <name evidence="6" type="ORF">E1809_25660</name>
</gene>